<dbReference type="EMBL" id="UOEH01000532">
    <property type="protein sequence ID" value="VAW06621.1"/>
    <property type="molecule type" value="Genomic_DNA"/>
</dbReference>
<accession>A0A3B0SK50</accession>
<protein>
    <submittedName>
        <fullName evidence="2">Uncharacterized protein</fullName>
    </submittedName>
</protein>
<gene>
    <name evidence="2" type="ORF">MNBD_ALPHA05-2351</name>
</gene>
<reference evidence="2" key="1">
    <citation type="submission" date="2018-06" db="EMBL/GenBank/DDBJ databases">
        <authorList>
            <person name="Zhirakovskaya E."/>
        </authorList>
    </citation>
    <scope>NUCLEOTIDE SEQUENCE</scope>
</reference>
<name>A0A3B0SK50_9ZZZZ</name>
<feature type="region of interest" description="Disordered" evidence="1">
    <location>
        <begin position="19"/>
        <end position="39"/>
    </location>
</feature>
<organism evidence="2">
    <name type="scientific">hydrothermal vent metagenome</name>
    <dbReference type="NCBI Taxonomy" id="652676"/>
    <lineage>
        <taxon>unclassified sequences</taxon>
        <taxon>metagenomes</taxon>
        <taxon>ecological metagenomes</taxon>
    </lineage>
</organism>
<proteinExistence type="predicted"/>
<dbReference type="AlphaFoldDB" id="A0A3B0SK50"/>
<evidence type="ECO:0000256" key="1">
    <source>
        <dbReference type="SAM" id="MobiDB-lite"/>
    </source>
</evidence>
<sequence length="66" mass="6794">MSVLSINIPCTERAPFVASGDTSPVNGGRKPSTKFNVIPPPFTGEVSAKLTEGVLATQPPATPTVN</sequence>
<evidence type="ECO:0000313" key="2">
    <source>
        <dbReference type="EMBL" id="VAW06621.1"/>
    </source>
</evidence>